<dbReference type="AlphaFoldDB" id="A0A0C3B9M6"/>
<feature type="compositionally biased region" description="Polar residues" evidence="1">
    <location>
        <begin position="44"/>
        <end position="59"/>
    </location>
</feature>
<reference evidence="2 3" key="1">
    <citation type="submission" date="2014-04" db="EMBL/GenBank/DDBJ databases">
        <authorList>
            <consortium name="DOE Joint Genome Institute"/>
            <person name="Kuo A."/>
            <person name="Zuccaro A."/>
            <person name="Kohler A."/>
            <person name="Nagy L.G."/>
            <person name="Floudas D."/>
            <person name="Copeland A."/>
            <person name="Barry K.W."/>
            <person name="Cichocki N."/>
            <person name="Veneault-Fourrey C."/>
            <person name="LaButti K."/>
            <person name="Lindquist E.A."/>
            <person name="Lipzen A."/>
            <person name="Lundell T."/>
            <person name="Morin E."/>
            <person name="Murat C."/>
            <person name="Sun H."/>
            <person name="Tunlid A."/>
            <person name="Henrissat B."/>
            <person name="Grigoriev I.V."/>
            <person name="Hibbett D.S."/>
            <person name="Martin F."/>
            <person name="Nordberg H.P."/>
            <person name="Cantor M.N."/>
            <person name="Hua S.X."/>
        </authorList>
    </citation>
    <scope>NUCLEOTIDE SEQUENCE [LARGE SCALE GENOMIC DNA]</scope>
    <source>
        <strain evidence="2 3">MAFF 305830</strain>
    </source>
</reference>
<feature type="region of interest" description="Disordered" evidence="1">
    <location>
        <begin position="342"/>
        <end position="375"/>
    </location>
</feature>
<feature type="region of interest" description="Disordered" evidence="1">
    <location>
        <begin position="209"/>
        <end position="289"/>
    </location>
</feature>
<dbReference type="HOGENOM" id="CLU_532275_0_0_1"/>
<evidence type="ECO:0000256" key="1">
    <source>
        <dbReference type="SAM" id="MobiDB-lite"/>
    </source>
</evidence>
<feature type="compositionally biased region" description="Low complexity" evidence="1">
    <location>
        <begin position="398"/>
        <end position="420"/>
    </location>
</feature>
<keyword evidence="3" id="KW-1185">Reference proteome</keyword>
<feature type="compositionally biased region" description="Low complexity" evidence="1">
    <location>
        <begin position="438"/>
        <end position="449"/>
    </location>
</feature>
<dbReference type="Proteomes" id="UP000054097">
    <property type="component" value="Unassembled WGS sequence"/>
</dbReference>
<feature type="region of interest" description="Disordered" evidence="1">
    <location>
        <begin position="156"/>
        <end position="193"/>
    </location>
</feature>
<reference evidence="3" key="2">
    <citation type="submission" date="2015-01" db="EMBL/GenBank/DDBJ databases">
        <title>Evolutionary Origins and Diversification of the Mycorrhizal Mutualists.</title>
        <authorList>
            <consortium name="DOE Joint Genome Institute"/>
            <consortium name="Mycorrhizal Genomics Consortium"/>
            <person name="Kohler A."/>
            <person name="Kuo A."/>
            <person name="Nagy L.G."/>
            <person name="Floudas D."/>
            <person name="Copeland A."/>
            <person name="Barry K.W."/>
            <person name="Cichocki N."/>
            <person name="Veneault-Fourrey C."/>
            <person name="LaButti K."/>
            <person name="Lindquist E.A."/>
            <person name="Lipzen A."/>
            <person name="Lundell T."/>
            <person name="Morin E."/>
            <person name="Murat C."/>
            <person name="Riley R."/>
            <person name="Ohm R."/>
            <person name="Sun H."/>
            <person name="Tunlid A."/>
            <person name="Henrissat B."/>
            <person name="Grigoriev I.V."/>
            <person name="Hibbett D.S."/>
            <person name="Martin F."/>
        </authorList>
    </citation>
    <scope>NUCLEOTIDE SEQUENCE [LARGE SCALE GENOMIC DNA]</scope>
    <source>
        <strain evidence="3">MAFF 305830</strain>
    </source>
</reference>
<feature type="region of interest" description="Disordered" evidence="1">
    <location>
        <begin position="387"/>
        <end position="449"/>
    </location>
</feature>
<evidence type="ECO:0000313" key="3">
    <source>
        <dbReference type="Proteomes" id="UP000054097"/>
    </source>
</evidence>
<gene>
    <name evidence="2" type="ORF">M408DRAFT_148134</name>
</gene>
<accession>A0A0C3B9M6</accession>
<name>A0A0C3B9M6_SERVB</name>
<protein>
    <submittedName>
        <fullName evidence="2">Uncharacterized protein</fullName>
    </submittedName>
</protein>
<dbReference type="OrthoDB" id="3212715at2759"/>
<feature type="compositionally biased region" description="Low complexity" evidence="1">
    <location>
        <begin position="176"/>
        <end position="193"/>
    </location>
</feature>
<feature type="compositionally biased region" description="Polar residues" evidence="1">
    <location>
        <begin position="421"/>
        <end position="430"/>
    </location>
</feature>
<feature type="compositionally biased region" description="Low complexity" evidence="1">
    <location>
        <begin position="236"/>
        <end position="255"/>
    </location>
</feature>
<feature type="region of interest" description="Disordered" evidence="1">
    <location>
        <begin position="44"/>
        <end position="143"/>
    </location>
</feature>
<evidence type="ECO:0000313" key="2">
    <source>
        <dbReference type="EMBL" id="KIM28121.1"/>
    </source>
</evidence>
<organism evidence="2 3">
    <name type="scientific">Serendipita vermifera MAFF 305830</name>
    <dbReference type="NCBI Taxonomy" id="933852"/>
    <lineage>
        <taxon>Eukaryota</taxon>
        <taxon>Fungi</taxon>
        <taxon>Dikarya</taxon>
        <taxon>Basidiomycota</taxon>
        <taxon>Agaricomycotina</taxon>
        <taxon>Agaricomycetes</taxon>
        <taxon>Sebacinales</taxon>
        <taxon>Serendipitaceae</taxon>
        <taxon>Serendipita</taxon>
    </lineage>
</organism>
<feature type="compositionally biased region" description="Acidic residues" evidence="1">
    <location>
        <begin position="387"/>
        <end position="397"/>
    </location>
</feature>
<dbReference type="EMBL" id="KN824295">
    <property type="protein sequence ID" value="KIM28121.1"/>
    <property type="molecule type" value="Genomic_DNA"/>
</dbReference>
<sequence>MHPSMSPAIRSIRRRNALVPLPLLPPVPRNAIVTSVRIVHNHTDSSTDALTSDPTSPTKPNLFFNSAGVPNPPSSPTQTSLCFPPLTGGGGPKRPRTGRRRSSCTPCSSPGSVPAPAPAPALPVSGGGDNSYDTSLLNPNRKPRSTIVVTVRIANETTPGQQPLYANPRTTPPPSSSSLSPAPRRTDKATSNNVANVTAAAAAMLARKQANKPRVSSPLAYQVVSSSDPDGDEAGSTGSPSSSPGVSPLSSPTLPATRVRPYTRKTRLGGAAVKKVNTKSGGKAKAKGKGAGRVGMLRWAVLNQSGPEVGRRILSMGAHLAQEIWEAERIIEEADSVQVDENMEEDTDVSAEQQLLDDVPPQDVEASGETDVEREKLADACIRELEEMEVDSEDVEMEAPQVAAASVPAPAAEASLPLSSTVESPESTTGAHPKEDNTNTMEAATENNNNNNNNMEVDVPAAPAAVVSTPPPAVRPLQVQVQLEFAVQVFSLAKKAQKELEKPRRWFERIAL</sequence>
<feature type="compositionally biased region" description="Basic residues" evidence="1">
    <location>
        <begin position="93"/>
        <end position="102"/>
    </location>
</feature>
<feature type="compositionally biased region" description="Low complexity" evidence="1">
    <location>
        <begin position="103"/>
        <end position="112"/>
    </location>
</feature>
<proteinExistence type="predicted"/>